<evidence type="ECO:0000259" key="12">
    <source>
        <dbReference type="PROSITE" id="PS50929"/>
    </source>
</evidence>
<keyword evidence="2" id="KW-0813">Transport</keyword>
<feature type="region of interest" description="Disordered" evidence="9">
    <location>
        <begin position="688"/>
        <end position="716"/>
    </location>
</feature>
<feature type="transmembrane region" description="Helical" evidence="10">
    <location>
        <begin position="134"/>
        <end position="153"/>
    </location>
</feature>
<dbReference type="InterPro" id="IPR050173">
    <property type="entry name" value="ABC_transporter_C-like"/>
</dbReference>
<keyword evidence="4" id="KW-0677">Repeat</keyword>
<dbReference type="InterPro" id="IPR017871">
    <property type="entry name" value="ABC_transporter-like_CS"/>
</dbReference>
<keyword evidence="5" id="KW-0547">Nucleotide-binding</keyword>
<evidence type="ECO:0000256" key="4">
    <source>
        <dbReference type="ARBA" id="ARBA00022737"/>
    </source>
</evidence>
<feature type="transmembrane region" description="Helical" evidence="10">
    <location>
        <begin position="246"/>
        <end position="265"/>
    </location>
</feature>
<dbReference type="Proteomes" id="UP000242875">
    <property type="component" value="Unassembled WGS sequence"/>
</dbReference>
<dbReference type="Pfam" id="PF00005">
    <property type="entry name" value="ABC_tran"/>
    <property type="match status" value="2"/>
</dbReference>
<evidence type="ECO:0000256" key="7">
    <source>
        <dbReference type="ARBA" id="ARBA00022989"/>
    </source>
</evidence>
<gene>
    <name evidence="13" type="ORF">BZG36_00917</name>
</gene>
<feature type="domain" description="ABC transmembrane type-1" evidence="12">
    <location>
        <begin position="790"/>
        <end position="1017"/>
    </location>
</feature>
<comment type="subcellular location">
    <subcellularLocation>
        <location evidence="1">Membrane</location>
        <topology evidence="1">Multi-pass membrane protein</topology>
    </subcellularLocation>
</comment>
<dbReference type="GO" id="GO:0016020">
    <property type="term" value="C:membrane"/>
    <property type="evidence" value="ECO:0007669"/>
    <property type="project" value="UniProtKB-SubCell"/>
</dbReference>
<evidence type="ECO:0000313" key="14">
    <source>
        <dbReference type="Proteomes" id="UP000242875"/>
    </source>
</evidence>
<feature type="transmembrane region" description="Helical" evidence="10">
    <location>
        <begin position="97"/>
        <end position="122"/>
    </location>
</feature>
<feature type="domain" description="ABC transporter" evidence="11">
    <location>
        <begin position="1054"/>
        <end position="1296"/>
    </location>
</feature>
<dbReference type="SUPFAM" id="SSF52540">
    <property type="entry name" value="P-loop containing nucleoside triphosphate hydrolases"/>
    <property type="match status" value="2"/>
</dbReference>
<feature type="transmembrane region" description="Helical" evidence="10">
    <location>
        <begin position="223"/>
        <end position="240"/>
    </location>
</feature>
<proteinExistence type="predicted"/>
<organism evidence="13 14">
    <name type="scientific">Bifiguratus adelaidae</name>
    <dbReference type="NCBI Taxonomy" id="1938954"/>
    <lineage>
        <taxon>Eukaryota</taxon>
        <taxon>Fungi</taxon>
        <taxon>Fungi incertae sedis</taxon>
        <taxon>Mucoromycota</taxon>
        <taxon>Mucoromycotina</taxon>
        <taxon>Endogonomycetes</taxon>
        <taxon>Endogonales</taxon>
        <taxon>Endogonales incertae sedis</taxon>
        <taxon>Bifiguratus</taxon>
    </lineage>
</organism>
<dbReference type="PROSITE" id="PS50929">
    <property type="entry name" value="ABC_TM1F"/>
    <property type="match status" value="2"/>
</dbReference>
<evidence type="ECO:0000256" key="3">
    <source>
        <dbReference type="ARBA" id="ARBA00022692"/>
    </source>
</evidence>
<dbReference type="PANTHER" id="PTHR24223:SF415">
    <property type="entry name" value="FI20190P1"/>
    <property type="match status" value="1"/>
</dbReference>
<dbReference type="FunFam" id="3.40.50.300:FF:000565">
    <property type="entry name" value="ABC bile acid transporter"/>
    <property type="match status" value="1"/>
</dbReference>
<dbReference type="InterPro" id="IPR036640">
    <property type="entry name" value="ABC1_TM_sf"/>
</dbReference>
<dbReference type="CDD" id="cd18596">
    <property type="entry name" value="ABC_6TM_VMR1_D1_like"/>
    <property type="match status" value="1"/>
</dbReference>
<dbReference type="CDD" id="cd18604">
    <property type="entry name" value="ABC_6TM_VMR1_D2_like"/>
    <property type="match status" value="1"/>
</dbReference>
<evidence type="ECO:0000256" key="9">
    <source>
        <dbReference type="SAM" id="MobiDB-lite"/>
    </source>
</evidence>
<evidence type="ECO:0008006" key="15">
    <source>
        <dbReference type="Google" id="ProtNLM"/>
    </source>
</evidence>
<evidence type="ECO:0000256" key="2">
    <source>
        <dbReference type="ARBA" id="ARBA00022448"/>
    </source>
</evidence>
<sequence>MPKELEDLVEETGFAYSSDGHPPSLESTSSLLDMLTFTWLGHLITLGSKKSLNSEDLPELLPQMRARYLWNRQLQVANQHFRLSIGARLCFDNVRMLVLQLSTAIIFVVMDFLPPLYLNLFLQYLANPAGRSPAMAVTYVVIMFASQIARTLAQSYMFFLGRRIDVNIKSTCNSMLFQKSLRRLDTSDAGNEGGTTARVSSVGRLTSIFAVDIGQIANIANNTYLLVTCPLSVLIGGYLLHGLVGWSFLFGFAIIILVQPITTWISKKYSGSKRILYKARDRRVALVNEVCVAFLWFASTSLALTSRSPKQIMQGIRMIKYFAYERLFAERVQEARDTELKALLKTYVVSIGLKTLHQTSSLLVTLVTFMAYIKLVHGDLTASVAFTSILIFERLRWPLSGAPTVIITAFIDAYTSINRIEEFMCETEVCGPDHGNAYPYNADHIGFENAFIAWPKNNANNNAQVVNNGNLCVLQDLNVRLPIGEITIVSGPTGSGKSAFLLALLNEMELLQGTIVGASHADPAGKVGYVGHQAWLQSMSLRDNILFGETMDQDRYQKVLLACALLPDIRILPHGDLTQIGEKGVTLSGGQKQRVALARAVYSSSACLLLDDILSAVDAHTARHIIHHCLNGPLLKGRTVVLVTHHLQACSRAASYLIRLNGGRIQYAGDIKADSGIRLLDGDMPKDRETEEAALDEAPNLTDAKGNTTSAPTPKAETRVRGRVAGKLVLMYISSAGGILFGAALVLAFACSRLITVAEGWWLKVWSDAFVDVQFQTSANLDMQQEHEPRSSTYYLQIYIIISFAARRLHAAVLYSILHAPVDFFDRTPNGQILNRFSKDFNAIDSQLMDNFVDFLDSSLASMAIVVIVCLAAPFFWVAAMLLGTIYWRISMAFRKASRELKRLDSNSKSPIFTLASEAIPGAITIRAFQAQKRFMNEMFDATDDGLRTYYIFRGVNRWLAIRVDLIGAIVALITGLAILVYRSSIGAGLAGLSLTYALSFVNQMNWLVRSYTSIELNLNSVERVEEYIAMPQEGFTAEIHPPQSWPEQGTVAFQKVELKYRPDGESILKDISIDLQGSTKVAIVGRTGSGKSTLANCLFRMRELHSGTICIDGVDISKVALEDLRSKLSMIPQDPVLLSGTIRSNLDPGNKFSDDKLWAALRSVELHTGDQDVASTESRSSVLIRTLDDPVDEGGSNFSQGQRQLMCLARAMLRGSKILVMDEATASIDLETDAKIQHTIRKHFRGCTIFCIAHRLRTIMRYDTIMLLENGELRETGSPRKLLIEEQDSAFRQMCEASGELHVLLNIVAHGDEIYNMQ</sequence>
<feature type="transmembrane region" description="Helical" evidence="10">
    <location>
        <begin position="960"/>
        <end position="982"/>
    </location>
</feature>
<accession>A0A261Y5K0</accession>
<feature type="transmembrane region" description="Helical" evidence="10">
    <location>
        <begin position="729"/>
        <end position="755"/>
    </location>
</feature>
<dbReference type="Gene3D" id="1.20.1560.10">
    <property type="entry name" value="ABC transporter type 1, transmembrane domain"/>
    <property type="match status" value="2"/>
</dbReference>
<dbReference type="FunFam" id="1.20.1560.10:FF:000013">
    <property type="entry name" value="ABC transporter C family member 2"/>
    <property type="match status" value="1"/>
</dbReference>
<dbReference type="Pfam" id="PF00664">
    <property type="entry name" value="ABC_membrane"/>
    <property type="match status" value="3"/>
</dbReference>
<dbReference type="InterPro" id="IPR027417">
    <property type="entry name" value="P-loop_NTPase"/>
</dbReference>
<dbReference type="Gene3D" id="3.40.50.300">
    <property type="entry name" value="P-loop containing nucleotide triphosphate hydrolases"/>
    <property type="match status" value="2"/>
</dbReference>
<feature type="transmembrane region" description="Helical" evidence="10">
    <location>
        <begin position="860"/>
        <end position="888"/>
    </location>
</feature>
<keyword evidence="6" id="KW-0067">ATP-binding</keyword>
<dbReference type="InterPro" id="IPR011527">
    <property type="entry name" value="ABC1_TM_dom"/>
</dbReference>
<dbReference type="EMBL" id="MVBO01000009">
    <property type="protein sequence ID" value="OZJ05882.1"/>
    <property type="molecule type" value="Genomic_DNA"/>
</dbReference>
<dbReference type="CDD" id="cd03244">
    <property type="entry name" value="ABCC_MRP_domain2"/>
    <property type="match status" value="1"/>
</dbReference>
<keyword evidence="14" id="KW-1185">Reference proteome</keyword>
<dbReference type="SMART" id="SM00382">
    <property type="entry name" value="AAA"/>
    <property type="match status" value="2"/>
</dbReference>
<feature type="domain" description="ABC transporter" evidence="11">
    <location>
        <begin position="445"/>
        <end position="687"/>
    </location>
</feature>
<dbReference type="PROSITE" id="PS50893">
    <property type="entry name" value="ABC_TRANSPORTER_2"/>
    <property type="match status" value="2"/>
</dbReference>
<dbReference type="GO" id="GO:0005524">
    <property type="term" value="F:ATP binding"/>
    <property type="evidence" value="ECO:0007669"/>
    <property type="project" value="UniProtKB-KW"/>
</dbReference>
<dbReference type="InterPro" id="IPR003439">
    <property type="entry name" value="ABC_transporter-like_ATP-bd"/>
</dbReference>
<keyword evidence="8 10" id="KW-0472">Membrane</keyword>
<keyword evidence="3 10" id="KW-0812">Transmembrane</keyword>
<feature type="domain" description="ABC transmembrane type-1" evidence="12">
    <location>
        <begin position="104"/>
        <end position="406"/>
    </location>
</feature>
<dbReference type="GO" id="GO:0016887">
    <property type="term" value="F:ATP hydrolysis activity"/>
    <property type="evidence" value="ECO:0007669"/>
    <property type="project" value="InterPro"/>
</dbReference>
<feature type="transmembrane region" description="Helical" evidence="10">
    <location>
        <begin position="286"/>
        <end position="304"/>
    </location>
</feature>
<evidence type="ECO:0000256" key="10">
    <source>
        <dbReference type="SAM" id="Phobius"/>
    </source>
</evidence>
<keyword evidence="7 10" id="KW-1133">Transmembrane helix</keyword>
<reference evidence="13 14" key="1">
    <citation type="journal article" date="2017" name="Mycologia">
        <title>Bifiguratus adelaidae, gen. et sp. nov., a new member of Mucoromycotina in endophytic and soil-dwelling habitats.</title>
        <authorList>
            <person name="Torres-Cruz T.J."/>
            <person name="Billingsley Tobias T.L."/>
            <person name="Almatruk M."/>
            <person name="Hesse C."/>
            <person name="Kuske C.R."/>
            <person name="Desiro A."/>
            <person name="Benucci G.M."/>
            <person name="Bonito G."/>
            <person name="Stajich J.E."/>
            <person name="Dunlap C."/>
            <person name="Arnold A.E."/>
            <person name="Porras-Alfaro A."/>
        </authorList>
    </citation>
    <scope>NUCLEOTIDE SEQUENCE [LARGE SCALE GENOMIC DNA]</scope>
    <source>
        <strain evidence="13 14">AZ0501</strain>
    </source>
</reference>
<protein>
    <recommendedName>
        <fullName evidence="15">P-loop containing nucleoside triphosphate hydrolase protein</fullName>
    </recommendedName>
</protein>
<dbReference type="PANTHER" id="PTHR24223">
    <property type="entry name" value="ATP-BINDING CASSETTE SUB-FAMILY C"/>
    <property type="match status" value="1"/>
</dbReference>
<evidence type="ECO:0000313" key="13">
    <source>
        <dbReference type="EMBL" id="OZJ05882.1"/>
    </source>
</evidence>
<dbReference type="GO" id="GO:0140359">
    <property type="term" value="F:ABC-type transporter activity"/>
    <property type="evidence" value="ECO:0007669"/>
    <property type="project" value="InterPro"/>
</dbReference>
<evidence type="ECO:0000259" key="11">
    <source>
        <dbReference type="PROSITE" id="PS50893"/>
    </source>
</evidence>
<name>A0A261Y5K0_9FUNG</name>
<dbReference type="OrthoDB" id="6500128at2759"/>
<evidence type="ECO:0000256" key="1">
    <source>
        <dbReference type="ARBA" id="ARBA00004141"/>
    </source>
</evidence>
<evidence type="ECO:0000256" key="8">
    <source>
        <dbReference type="ARBA" id="ARBA00023136"/>
    </source>
</evidence>
<dbReference type="InterPro" id="IPR003593">
    <property type="entry name" value="AAA+_ATPase"/>
</dbReference>
<evidence type="ECO:0000256" key="5">
    <source>
        <dbReference type="ARBA" id="ARBA00022741"/>
    </source>
</evidence>
<comment type="caution">
    <text evidence="13">The sequence shown here is derived from an EMBL/GenBank/DDBJ whole genome shotgun (WGS) entry which is preliminary data.</text>
</comment>
<dbReference type="CDD" id="cd03250">
    <property type="entry name" value="ABCC_MRP_domain1"/>
    <property type="match status" value="1"/>
</dbReference>
<dbReference type="PROSITE" id="PS00211">
    <property type="entry name" value="ABC_TRANSPORTER_1"/>
    <property type="match status" value="2"/>
</dbReference>
<dbReference type="SUPFAM" id="SSF90123">
    <property type="entry name" value="ABC transporter transmembrane region"/>
    <property type="match status" value="2"/>
</dbReference>
<evidence type="ECO:0000256" key="6">
    <source>
        <dbReference type="ARBA" id="ARBA00022840"/>
    </source>
</evidence>